<sequence>MSRYTKEHYEDVARLLRAHHLEGNDCDVQDVVRAFADLFATDNPILCIYCGYIKGTTEICDSADGRLRNEHLFEGGFDREQFLAACGLEGEN</sequence>
<gene>
    <name evidence="1" type="ORF">LCGC14_1245630</name>
</gene>
<organism evidence="1">
    <name type="scientific">marine sediment metagenome</name>
    <dbReference type="NCBI Taxonomy" id="412755"/>
    <lineage>
        <taxon>unclassified sequences</taxon>
        <taxon>metagenomes</taxon>
        <taxon>ecological metagenomes</taxon>
    </lineage>
</organism>
<dbReference type="EMBL" id="LAZR01006773">
    <property type="protein sequence ID" value="KKM89731.1"/>
    <property type="molecule type" value="Genomic_DNA"/>
</dbReference>
<comment type="caution">
    <text evidence="1">The sequence shown here is derived from an EMBL/GenBank/DDBJ whole genome shotgun (WGS) entry which is preliminary data.</text>
</comment>
<protein>
    <submittedName>
        <fullName evidence="1">Uncharacterized protein</fullName>
    </submittedName>
</protein>
<dbReference type="AlphaFoldDB" id="A0A0F9LRG9"/>
<proteinExistence type="predicted"/>
<evidence type="ECO:0000313" key="1">
    <source>
        <dbReference type="EMBL" id="KKM89731.1"/>
    </source>
</evidence>
<name>A0A0F9LRG9_9ZZZZ</name>
<reference evidence="1" key="1">
    <citation type="journal article" date="2015" name="Nature">
        <title>Complex archaea that bridge the gap between prokaryotes and eukaryotes.</title>
        <authorList>
            <person name="Spang A."/>
            <person name="Saw J.H."/>
            <person name="Jorgensen S.L."/>
            <person name="Zaremba-Niedzwiedzka K."/>
            <person name="Martijn J."/>
            <person name="Lind A.E."/>
            <person name="van Eijk R."/>
            <person name="Schleper C."/>
            <person name="Guy L."/>
            <person name="Ettema T.J."/>
        </authorList>
    </citation>
    <scope>NUCLEOTIDE SEQUENCE</scope>
</reference>
<accession>A0A0F9LRG9</accession>